<reference evidence="1" key="1">
    <citation type="journal article" date="2020" name="Nature">
        <title>Giant virus diversity and host interactions through global metagenomics.</title>
        <authorList>
            <person name="Schulz F."/>
            <person name="Roux S."/>
            <person name="Paez-Espino D."/>
            <person name="Jungbluth S."/>
            <person name="Walsh D.A."/>
            <person name="Denef V.J."/>
            <person name="McMahon K.D."/>
            <person name="Konstantinidis K.T."/>
            <person name="Eloe-Fadrosh E.A."/>
            <person name="Kyrpides N.C."/>
            <person name="Woyke T."/>
        </authorList>
    </citation>
    <scope>NUCLEOTIDE SEQUENCE</scope>
    <source>
        <strain evidence="1">GVMAG-M-3300023174-116</strain>
    </source>
</reference>
<accession>A0A6C0D496</accession>
<proteinExistence type="predicted"/>
<dbReference type="EMBL" id="MN739535">
    <property type="protein sequence ID" value="QHT11628.1"/>
    <property type="molecule type" value="Genomic_DNA"/>
</dbReference>
<protein>
    <submittedName>
        <fullName evidence="1">Uncharacterized protein</fullName>
    </submittedName>
</protein>
<organism evidence="1">
    <name type="scientific">viral metagenome</name>
    <dbReference type="NCBI Taxonomy" id="1070528"/>
    <lineage>
        <taxon>unclassified sequences</taxon>
        <taxon>metagenomes</taxon>
        <taxon>organismal metagenomes</taxon>
    </lineage>
</organism>
<evidence type="ECO:0000313" key="1">
    <source>
        <dbReference type="EMBL" id="QHT11628.1"/>
    </source>
</evidence>
<name>A0A6C0D496_9ZZZZ</name>
<dbReference type="AlphaFoldDB" id="A0A6C0D496"/>
<sequence length="141" mass="16635">MDIELLQQALENDANLNIINTNIQEIKRKKNEILQELGLKRDDLKSFHKKLNGYMYVDNLKDLKYGRNIRWVNLKKIEHIKITNGSILCDIKIHDKGIALVLKGYNHSFITLYLNENIIFQKINDEEKILLKAVDYLNKQK</sequence>